<keyword evidence="6" id="KW-0677">Repeat</keyword>
<evidence type="ECO:0000256" key="2">
    <source>
        <dbReference type="ARBA" id="ARBA00005386"/>
    </source>
</evidence>
<dbReference type="InterPro" id="IPR011990">
    <property type="entry name" value="TPR-like_helical_dom_sf"/>
</dbReference>
<feature type="domain" description="O-GlcNAc transferase C-terminal" evidence="9">
    <location>
        <begin position="538"/>
        <end position="727"/>
    </location>
</feature>
<sequence length="744" mass="86029">MTNQSNTNNPNTPEEAAYQFWRQGDYQKAADQFEEAISINPMQVSHYWHLGLMLLLQKKEAEAQMVWALVMSENEPDKVETPRSQLIDILESEASRQESLGEMPQAWLIREYIKGLDPDNLDNLLQIIPLSIGLNNLEEEEDILWQVITLIKNPTDFQSEGHKLLEVLQDILNYHPTHPGVIEFVETLLECGLDSSVIYQIIFQKTADFINQQSLPTQDIINYAELCRRLEPNHHLMLASLAGLYQKVGNYSESLKMAENLVYIAQTLEDQLKGYYLIITSLLKMGGAWKQVSEVAQKYQELLIHLIETGIPIEPNFFLDLMGTLSFHPYLTDVPENTHQFRNQFADFYQNRVKKYFNQEEELWRMQQVPGELERRSKVLKIGYLSSCFYRHSVGWLSRWLFKYHDSKRFEVYGYSLRRNDDNLQANIAYLTNFRDLSGVNSPFEIAELIGRDHLDILVDLDSLTHRFISPILALKPAPIQVTWLGSDASGLPGVDYFIADPYVLPDSAQDYYRAKIVRLPEIYVAVDGFEVGVPTLRRDELGIPDDAVVYFSGQTGYKRNPQNVRLQLQIIQAVPNSYFLIKSSIADQESVKRFFEQMAEEEGVKRDRLRFLPPVASEEIHRANLAIADVVLDTYPYNGATTTLETLWMGIPLVTRVGEQFAARNSYTMMMNVGVSEGIAWTDEDYVAWGIRLGTDTKLREEISWRLRQSQQTSPLWNAEKFTREMEISYQKMWDNYLQNNNR</sequence>
<proteinExistence type="inferred from homology"/>
<dbReference type="HOGENOM" id="CLU_022025_0_0_3"/>
<evidence type="ECO:0000313" key="10">
    <source>
        <dbReference type="EMBL" id="AFY80052.1"/>
    </source>
</evidence>
<evidence type="ECO:0000256" key="3">
    <source>
        <dbReference type="ARBA" id="ARBA00011970"/>
    </source>
</evidence>
<protein>
    <recommendedName>
        <fullName evidence="3">protein O-GlcNAc transferase</fullName>
        <ecNumber evidence="3">2.4.1.255</ecNumber>
    </recommendedName>
</protein>
<keyword evidence="7 8" id="KW-0802">TPR repeat</keyword>
<organism evidence="10 11">
    <name type="scientific">Oscillatoria acuminata PCC 6304</name>
    <dbReference type="NCBI Taxonomy" id="56110"/>
    <lineage>
        <taxon>Bacteria</taxon>
        <taxon>Bacillati</taxon>
        <taxon>Cyanobacteriota</taxon>
        <taxon>Cyanophyceae</taxon>
        <taxon>Oscillatoriophycideae</taxon>
        <taxon>Oscillatoriales</taxon>
        <taxon>Oscillatoriaceae</taxon>
        <taxon>Oscillatoria</taxon>
    </lineage>
</organism>
<dbReference type="SUPFAM" id="SSF53756">
    <property type="entry name" value="UDP-Glycosyltransferase/glycogen phosphorylase"/>
    <property type="match status" value="1"/>
</dbReference>
<dbReference type="GO" id="GO:0097363">
    <property type="term" value="F:protein O-acetylglucosaminyltransferase activity"/>
    <property type="evidence" value="ECO:0007669"/>
    <property type="project" value="UniProtKB-EC"/>
</dbReference>
<dbReference type="SUPFAM" id="SSF48452">
    <property type="entry name" value="TPR-like"/>
    <property type="match status" value="1"/>
</dbReference>
<dbReference type="PANTHER" id="PTHR44835">
    <property type="entry name" value="UDP-N-ACETYLGLUCOSAMINE--PEPTIDE N-ACETYLGLUCOSAMINYLTRANSFERASE SPINDLY-RELATED"/>
    <property type="match status" value="1"/>
</dbReference>
<dbReference type="InParanoid" id="K9TAY2"/>
<dbReference type="Gene3D" id="3.40.50.2000">
    <property type="entry name" value="Glycogen Phosphorylase B"/>
    <property type="match status" value="1"/>
</dbReference>
<keyword evidence="11" id="KW-1185">Reference proteome</keyword>
<comment type="similarity">
    <text evidence="2">Belongs to the glycosyltransferase 41 family. O-GlcNAc transferase subfamily.</text>
</comment>
<evidence type="ECO:0000256" key="1">
    <source>
        <dbReference type="ARBA" id="ARBA00004922"/>
    </source>
</evidence>
<reference evidence="10 11" key="1">
    <citation type="submission" date="2012-06" db="EMBL/GenBank/DDBJ databases">
        <title>Finished chromosome of genome of Oscillatoria acuminata PCC 6304.</title>
        <authorList>
            <consortium name="US DOE Joint Genome Institute"/>
            <person name="Gugger M."/>
            <person name="Coursin T."/>
            <person name="Rippka R."/>
            <person name="Tandeau De Marsac N."/>
            <person name="Huntemann M."/>
            <person name="Wei C.-L."/>
            <person name="Han J."/>
            <person name="Detter J.C."/>
            <person name="Han C."/>
            <person name="Tapia R."/>
            <person name="Davenport K."/>
            <person name="Daligault H."/>
            <person name="Erkkila T."/>
            <person name="Gu W."/>
            <person name="Munk A.C.C."/>
            <person name="Teshima H."/>
            <person name="Xu Y."/>
            <person name="Chain P."/>
            <person name="Chen A."/>
            <person name="Krypides N."/>
            <person name="Mavromatis K."/>
            <person name="Markowitz V."/>
            <person name="Szeto E."/>
            <person name="Ivanova N."/>
            <person name="Mikhailova N."/>
            <person name="Ovchinnikova G."/>
            <person name="Pagani I."/>
            <person name="Pati A."/>
            <person name="Goodwin L."/>
            <person name="Peters L."/>
            <person name="Pitluck S."/>
            <person name="Woyke T."/>
            <person name="Kerfeld C."/>
        </authorList>
    </citation>
    <scope>NUCLEOTIDE SEQUENCE [LARGE SCALE GENOMIC DNA]</scope>
    <source>
        <strain evidence="10 11">PCC 6304</strain>
    </source>
</reference>
<evidence type="ECO:0000256" key="8">
    <source>
        <dbReference type="PROSITE-ProRule" id="PRU00339"/>
    </source>
</evidence>
<keyword evidence="5 10" id="KW-0808">Transferase</keyword>
<dbReference type="Proteomes" id="UP000010367">
    <property type="component" value="Chromosome"/>
</dbReference>
<evidence type="ECO:0000256" key="7">
    <source>
        <dbReference type="ARBA" id="ARBA00022803"/>
    </source>
</evidence>
<feature type="repeat" description="TPR" evidence="8">
    <location>
        <begin position="10"/>
        <end position="43"/>
    </location>
</feature>
<accession>K9TAY2</accession>
<dbReference type="STRING" id="56110.Oscil6304_0301"/>
<dbReference type="eggNOG" id="COG3914">
    <property type="taxonomic scope" value="Bacteria"/>
</dbReference>
<comment type="pathway">
    <text evidence="1">Protein modification; protein glycosylation.</text>
</comment>
<gene>
    <name evidence="10" type="ORF">Oscil6304_0301</name>
</gene>
<evidence type="ECO:0000256" key="5">
    <source>
        <dbReference type="ARBA" id="ARBA00022679"/>
    </source>
</evidence>
<dbReference type="Gene3D" id="1.25.40.10">
    <property type="entry name" value="Tetratricopeptide repeat domain"/>
    <property type="match status" value="1"/>
</dbReference>
<dbReference type="Pfam" id="PF13844">
    <property type="entry name" value="Glyco_transf_41"/>
    <property type="match status" value="2"/>
</dbReference>
<dbReference type="AlphaFoldDB" id="K9TAY2"/>
<evidence type="ECO:0000259" key="9">
    <source>
        <dbReference type="Pfam" id="PF13844"/>
    </source>
</evidence>
<keyword evidence="4" id="KW-0328">Glycosyltransferase</keyword>
<dbReference type="InterPro" id="IPR051939">
    <property type="entry name" value="Glycosyltr_41/O-GlcNAc_trsf"/>
</dbReference>
<dbReference type="PANTHER" id="PTHR44835:SF1">
    <property type="entry name" value="PROTEIN O-GLCNAC TRANSFERASE"/>
    <property type="match status" value="1"/>
</dbReference>
<dbReference type="InterPro" id="IPR019734">
    <property type="entry name" value="TPR_rpt"/>
</dbReference>
<dbReference type="Gene3D" id="3.40.50.11380">
    <property type="match status" value="1"/>
</dbReference>
<dbReference type="RefSeq" id="WP_015146702.1">
    <property type="nucleotide sequence ID" value="NC_019693.1"/>
</dbReference>
<dbReference type="EC" id="2.4.1.255" evidence="3"/>
<dbReference type="KEGG" id="oac:Oscil6304_0301"/>
<evidence type="ECO:0000313" key="11">
    <source>
        <dbReference type="Proteomes" id="UP000010367"/>
    </source>
</evidence>
<evidence type="ECO:0000256" key="4">
    <source>
        <dbReference type="ARBA" id="ARBA00022676"/>
    </source>
</evidence>
<dbReference type="InterPro" id="IPR029489">
    <property type="entry name" value="OGT/SEC/SPY_C"/>
</dbReference>
<name>K9TAY2_9CYAN</name>
<dbReference type="OrthoDB" id="146908at2"/>
<evidence type="ECO:0000256" key="6">
    <source>
        <dbReference type="ARBA" id="ARBA00022737"/>
    </source>
</evidence>
<feature type="domain" description="O-GlcNAc transferase C-terminal" evidence="9">
    <location>
        <begin position="368"/>
        <end position="526"/>
    </location>
</feature>
<dbReference type="PROSITE" id="PS50005">
    <property type="entry name" value="TPR"/>
    <property type="match status" value="1"/>
</dbReference>
<dbReference type="PATRIC" id="fig|56110.3.peg.370"/>
<dbReference type="EMBL" id="CP003607">
    <property type="protein sequence ID" value="AFY80052.1"/>
    <property type="molecule type" value="Genomic_DNA"/>
</dbReference>